<dbReference type="EMBL" id="ABCC02000038">
    <property type="protein sequence ID" value="EDP14881.1"/>
    <property type="molecule type" value="Genomic_DNA"/>
</dbReference>
<reference evidence="1 2" key="1">
    <citation type="submission" date="2007-08" db="EMBL/GenBank/DDBJ databases">
        <authorList>
            <person name="Fulton L."/>
            <person name="Clifton S."/>
            <person name="Fulton B."/>
            <person name="Xu J."/>
            <person name="Minx P."/>
            <person name="Pepin K.H."/>
            <person name="Johnson M."/>
            <person name="Thiruvilangam P."/>
            <person name="Bhonagiri V."/>
            <person name="Nash W.E."/>
            <person name="Mardis E.R."/>
            <person name="Wilson R.K."/>
        </authorList>
    </citation>
    <scope>NUCLEOTIDE SEQUENCE [LARGE SCALE GENOMIC DNA]</scope>
    <source>
        <strain evidence="2">ATCC BAA-613 / DSM 15670 / CCUG 46953 / JCM 12243 / WAL 16351</strain>
    </source>
</reference>
<accession>A8RXE4</accession>
<name>A8RXE4_ENTBW</name>
<evidence type="ECO:0000313" key="2">
    <source>
        <dbReference type="Proteomes" id="UP000005396"/>
    </source>
</evidence>
<dbReference type="Proteomes" id="UP000005396">
    <property type="component" value="Unassembled WGS sequence"/>
</dbReference>
<protein>
    <submittedName>
        <fullName evidence="1">Uncharacterized protein</fullName>
    </submittedName>
</protein>
<evidence type="ECO:0000313" key="1">
    <source>
        <dbReference type="EMBL" id="EDP14881.1"/>
    </source>
</evidence>
<gene>
    <name evidence="1" type="ORF">CLOBOL_04861</name>
</gene>
<comment type="caution">
    <text evidence="1">The sequence shown here is derived from an EMBL/GenBank/DDBJ whole genome shotgun (WGS) entry which is preliminary data.</text>
</comment>
<proteinExistence type="predicted"/>
<sequence length="42" mass="4707">MVYYNGHECVMIVMVAGSYGRHWRGAPKAAPAVIVRENIVLF</sequence>
<organism evidence="1 2">
    <name type="scientific">Enterocloster bolteae (strain ATCC BAA-613 / DSM 15670 / CCUG 46953 / JCM 12243 / WAL 16351)</name>
    <name type="common">Clostridium bolteae</name>
    <dbReference type="NCBI Taxonomy" id="411902"/>
    <lineage>
        <taxon>Bacteria</taxon>
        <taxon>Bacillati</taxon>
        <taxon>Bacillota</taxon>
        <taxon>Clostridia</taxon>
        <taxon>Lachnospirales</taxon>
        <taxon>Lachnospiraceae</taxon>
        <taxon>Enterocloster</taxon>
    </lineage>
</organism>
<dbReference type="HOGENOM" id="CLU_3249446_0_0_9"/>
<dbReference type="AlphaFoldDB" id="A8RXE4"/>
<dbReference type="PaxDb" id="411902-CLOBOL_04861"/>
<reference evidence="1 2" key="2">
    <citation type="submission" date="2007-09" db="EMBL/GenBank/DDBJ databases">
        <title>Draft genome sequence of Clostridium bolteae (ATCC BAA-613).</title>
        <authorList>
            <person name="Sudarsanam P."/>
            <person name="Ley R."/>
            <person name="Guruge J."/>
            <person name="Turnbaugh P.J."/>
            <person name="Mahowald M."/>
            <person name="Liep D."/>
            <person name="Gordon J."/>
        </authorList>
    </citation>
    <scope>NUCLEOTIDE SEQUENCE [LARGE SCALE GENOMIC DNA]</scope>
    <source>
        <strain evidence="2">ATCC BAA-613 / DSM 15670 / CCUG 46953 / JCM 12243 / WAL 16351</strain>
    </source>
</reference>